<evidence type="ECO:0000256" key="3">
    <source>
        <dbReference type="SAM" id="Phobius"/>
    </source>
</evidence>
<comment type="caution">
    <text evidence="4">The sequence shown here is derived from an EMBL/GenBank/DDBJ whole genome shotgun (WGS) entry which is preliminary data.</text>
</comment>
<comment type="pathway">
    <text evidence="1">Mycotoxin biosynthesis.</text>
</comment>
<comment type="similarity">
    <text evidence="2">Belongs to the ustYa family.</text>
</comment>
<feature type="transmembrane region" description="Helical" evidence="3">
    <location>
        <begin position="58"/>
        <end position="80"/>
    </location>
</feature>
<keyword evidence="3" id="KW-1133">Transmembrane helix</keyword>
<dbReference type="PANTHER" id="PTHR33365:SF4">
    <property type="entry name" value="CYCLOCHLOROTINE BIOSYNTHESIS PROTEIN O"/>
    <property type="match status" value="1"/>
</dbReference>
<evidence type="ECO:0000313" key="4">
    <source>
        <dbReference type="EMBL" id="KAK5109337.1"/>
    </source>
</evidence>
<evidence type="ECO:0000313" key="5">
    <source>
        <dbReference type="Proteomes" id="UP001310890"/>
    </source>
</evidence>
<protein>
    <recommendedName>
        <fullName evidence="6">DUF3328 domain-containing protein</fullName>
    </recommendedName>
</protein>
<dbReference type="AlphaFoldDB" id="A0AAN7TJ90"/>
<accession>A0AAN7TJ90</accession>
<dbReference type="GO" id="GO:0043386">
    <property type="term" value="P:mycotoxin biosynthetic process"/>
    <property type="evidence" value="ECO:0007669"/>
    <property type="project" value="InterPro"/>
</dbReference>
<evidence type="ECO:0000256" key="1">
    <source>
        <dbReference type="ARBA" id="ARBA00004685"/>
    </source>
</evidence>
<evidence type="ECO:0008006" key="6">
    <source>
        <dbReference type="Google" id="ProtNLM"/>
    </source>
</evidence>
<gene>
    <name evidence="4" type="ORF">LTR62_007106</name>
</gene>
<dbReference type="InterPro" id="IPR021765">
    <property type="entry name" value="UstYa-like"/>
</dbReference>
<dbReference type="PANTHER" id="PTHR33365">
    <property type="entry name" value="YALI0B05434P"/>
    <property type="match status" value="1"/>
</dbReference>
<name>A0AAN7TJ90_9PEZI</name>
<sequence>MPSSECFGLEGVGDRTRGTQAEDAVPFFDRDEANDDFVWPDFETRTLLRRRCASYNSCLWLSALLFLLGIIIAQNVYLIISSAKSNEPTTELEYLKPHIRTERTRFAGALRATPDGSSLYVPEPALDTQGRRFTGPPSPEIDEAWHNLLYGRYVRLTDAEVNWLNSDPSLPSLQSLAPIPNSTFIPLEGFYGGPDMLHSLHCLNGLRKHLHPQYYHPPDYSHRDPVLVQLHMEHCIEQLRQAVFCQGDMTPVTLKPVWDEKGEVWGWLGETERVHGCRNGRELGELWRERGEMEGRVGAD</sequence>
<dbReference type="Proteomes" id="UP001310890">
    <property type="component" value="Unassembled WGS sequence"/>
</dbReference>
<dbReference type="Pfam" id="PF11807">
    <property type="entry name" value="UstYa"/>
    <property type="match status" value="1"/>
</dbReference>
<keyword evidence="3" id="KW-0472">Membrane</keyword>
<reference evidence="4" key="1">
    <citation type="submission" date="2023-08" db="EMBL/GenBank/DDBJ databases">
        <title>Black Yeasts Isolated from many extreme environments.</title>
        <authorList>
            <person name="Coleine C."/>
            <person name="Stajich J.E."/>
            <person name="Selbmann L."/>
        </authorList>
    </citation>
    <scope>NUCLEOTIDE SEQUENCE</scope>
    <source>
        <strain evidence="4">CCFEE 5401</strain>
    </source>
</reference>
<evidence type="ECO:0000256" key="2">
    <source>
        <dbReference type="ARBA" id="ARBA00035112"/>
    </source>
</evidence>
<organism evidence="4 5">
    <name type="scientific">Meristemomyces frigidus</name>
    <dbReference type="NCBI Taxonomy" id="1508187"/>
    <lineage>
        <taxon>Eukaryota</taxon>
        <taxon>Fungi</taxon>
        <taxon>Dikarya</taxon>
        <taxon>Ascomycota</taxon>
        <taxon>Pezizomycotina</taxon>
        <taxon>Dothideomycetes</taxon>
        <taxon>Dothideomycetidae</taxon>
        <taxon>Mycosphaerellales</taxon>
        <taxon>Teratosphaeriaceae</taxon>
        <taxon>Meristemomyces</taxon>
    </lineage>
</organism>
<keyword evidence="3" id="KW-0812">Transmembrane</keyword>
<dbReference type="EMBL" id="JAVRRL010000066">
    <property type="protein sequence ID" value="KAK5109337.1"/>
    <property type="molecule type" value="Genomic_DNA"/>
</dbReference>
<proteinExistence type="inferred from homology"/>